<organism evidence="1 2">
    <name type="scientific">Gracilibacillus pellucidus</name>
    <dbReference type="NCBI Taxonomy" id="3095368"/>
    <lineage>
        <taxon>Bacteria</taxon>
        <taxon>Bacillati</taxon>
        <taxon>Bacillota</taxon>
        <taxon>Bacilli</taxon>
        <taxon>Bacillales</taxon>
        <taxon>Bacillaceae</taxon>
        <taxon>Gracilibacillus</taxon>
    </lineage>
</organism>
<accession>A0ACC6M1B7</accession>
<evidence type="ECO:0000313" key="2">
    <source>
        <dbReference type="Proteomes" id="UP001277972"/>
    </source>
</evidence>
<dbReference type="Proteomes" id="UP001277972">
    <property type="component" value="Unassembled WGS sequence"/>
</dbReference>
<comment type="caution">
    <text evidence="1">The sequence shown here is derived from an EMBL/GenBank/DDBJ whole genome shotgun (WGS) entry which is preliminary data.</text>
</comment>
<reference evidence="1" key="1">
    <citation type="submission" date="2023-11" db="EMBL/GenBank/DDBJ databases">
        <title>Gracilibacillus pellucida a moderately halophilic bacterium isolated from saline soil in Xinjiang province.</title>
        <authorList>
            <person name="Zhang Z."/>
            <person name="Tan F."/>
            <person name="Wang Y."/>
            <person name="Xia M."/>
        </authorList>
    </citation>
    <scope>NUCLEOTIDE SEQUENCE</scope>
    <source>
        <strain evidence="1">S3-1-1</strain>
    </source>
</reference>
<evidence type="ECO:0000313" key="1">
    <source>
        <dbReference type="EMBL" id="MDX8044739.1"/>
    </source>
</evidence>
<keyword evidence="2" id="KW-1185">Reference proteome</keyword>
<name>A0ACC6M1B7_9BACI</name>
<gene>
    <name evidence="1" type="ORF">SH601_01960</name>
</gene>
<proteinExistence type="predicted"/>
<dbReference type="EMBL" id="JAWZSR010000001">
    <property type="protein sequence ID" value="MDX8044739.1"/>
    <property type="molecule type" value="Genomic_DNA"/>
</dbReference>
<sequence length="94" mass="11091">MSDEKKMFIKNEKEQSVTRFVSFMGDTERFDLAVTSSPSLGDDFLVVNLNTNKYSRINLEKLMESNFVEHAFHFNEMEAEDFRSYIKTLLHKEN</sequence>
<protein>
    <submittedName>
        <fullName evidence="1">DUF3055 family protein</fullName>
    </submittedName>
</protein>